<dbReference type="Pfam" id="PF00059">
    <property type="entry name" value="Lectin_C"/>
    <property type="match status" value="2"/>
</dbReference>
<dbReference type="Gene3D" id="3.10.100.10">
    <property type="entry name" value="Mannose-Binding Protein A, subunit A"/>
    <property type="match status" value="2"/>
</dbReference>
<dbReference type="PANTHER" id="PTHR45784">
    <property type="entry name" value="C-TYPE LECTIN DOMAIN FAMILY 20 MEMBER A-RELATED"/>
    <property type="match status" value="1"/>
</dbReference>
<dbReference type="InterPro" id="IPR016186">
    <property type="entry name" value="C-type_lectin-like/link_sf"/>
</dbReference>
<dbReference type="OMA" id="YCIKEYL"/>
<dbReference type="SMART" id="SM00034">
    <property type="entry name" value="CLECT"/>
    <property type="match status" value="2"/>
</dbReference>
<dbReference type="InterPro" id="IPR018378">
    <property type="entry name" value="C-type_lectin_CS"/>
</dbReference>
<evidence type="ECO:0000313" key="5">
    <source>
        <dbReference type="Proteomes" id="UP000265100"/>
    </source>
</evidence>
<keyword evidence="5" id="KW-1185">Reference proteome</keyword>
<dbReference type="PROSITE" id="PS50041">
    <property type="entry name" value="C_TYPE_LECTIN_2"/>
    <property type="match status" value="2"/>
</dbReference>
<evidence type="ECO:0000256" key="2">
    <source>
        <dbReference type="SAM" id="SignalP"/>
    </source>
</evidence>
<dbReference type="Proteomes" id="UP000265100">
    <property type="component" value="Chromosome 11"/>
</dbReference>
<dbReference type="GeneTree" id="ENSGT01100000263473"/>
<name>A0A3P8P1I3_ASTCA</name>
<feature type="domain" description="C-type lectin" evidence="3">
    <location>
        <begin position="129"/>
        <end position="238"/>
    </location>
</feature>
<dbReference type="InterPro" id="IPR016187">
    <property type="entry name" value="CTDL_fold"/>
</dbReference>
<feature type="chain" id="PRO_5044315200" description="C-type lectin domain-containing protein" evidence="2">
    <location>
        <begin position="20"/>
        <end position="306"/>
    </location>
</feature>
<organism evidence="4 5">
    <name type="scientific">Astatotilapia calliptera</name>
    <name type="common">Eastern happy</name>
    <name type="synonym">Chromis callipterus</name>
    <dbReference type="NCBI Taxonomy" id="8154"/>
    <lineage>
        <taxon>Eukaryota</taxon>
        <taxon>Metazoa</taxon>
        <taxon>Chordata</taxon>
        <taxon>Craniata</taxon>
        <taxon>Vertebrata</taxon>
        <taxon>Euteleostomi</taxon>
        <taxon>Actinopterygii</taxon>
        <taxon>Neopterygii</taxon>
        <taxon>Teleostei</taxon>
        <taxon>Neoteleostei</taxon>
        <taxon>Acanthomorphata</taxon>
        <taxon>Ovalentaria</taxon>
        <taxon>Cichlomorphae</taxon>
        <taxon>Cichliformes</taxon>
        <taxon>Cichlidae</taxon>
        <taxon>African cichlids</taxon>
        <taxon>Pseudocrenilabrinae</taxon>
        <taxon>Haplochromini</taxon>
        <taxon>Astatotilapia</taxon>
    </lineage>
</organism>
<accession>A0A3P8P1I3</accession>
<reference evidence="4 5" key="1">
    <citation type="submission" date="2018-05" db="EMBL/GenBank/DDBJ databases">
        <authorList>
            <person name="Datahose"/>
        </authorList>
    </citation>
    <scope>NUCLEOTIDE SEQUENCE</scope>
</reference>
<dbReference type="PANTHER" id="PTHR45784:SF3">
    <property type="entry name" value="C-TYPE LECTIN DOMAIN FAMILY 4 MEMBER K-LIKE-RELATED"/>
    <property type="match status" value="1"/>
</dbReference>
<dbReference type="CDD" id="cd00037">
    <property type="entry name" value="CLECT"/>
    <property type="match status" value="2"/>
</dbReference>
<feature type="domain" description="C-type lectin" evidence="3">
    <location>
        <begin position="24"/>
        <end position="129"/>
    </location>
</feature>
<dbReference type="Ensembl" id="ENSACLT00000011142.2">
    <property type="protein sequence ID" value="ENSACLP00000010876.2"/>
    <property type="gene ID" value="ENSACLG00000007452.2"/>
</dbReference>
<sequence>MDVFLVLLLLSAFCVPTASFPNIYYFVNENMTWDEANAYCIKEYLGLAQITYPENNTALVNTPAGVYTGKAWIGLHIDVGWAWLDGRPPTYYSWSPGQPLNTGPGYCVFTNYRGWYSVKCTEMLGFICFDGSDYIVNNTYVTWNEAKISCKNKNSTLAQILDVETFDKVRRVVDKEKEIWIGLSFSPVWFWSETQQISTFMNWKTGQPNNEFHCAAILVGDGTWTTEPCIKQYPFFCYAVYKSKKTVVSMNIQTDVDLENPDNQAALMQQLQATLAKQGVTDFKVTWTKQPVQKSRKKLDDACLNV</sequence>
<dbReference type="STRING" id="8154.ENSACLP00000010876"/>
<evidence type="ECO:0000256" key="1">
    <source>
        <dbReference type="ARBA" id="ARBA00023157"/>
    </source>
</evidence>
<proteinExistence type="predicted"/>
<feature type="signal peptide" evidence="2">
    <location>
        <begin position="1"/>
        <end position="19"/>
    </location>
</feature>
<dbReference type="InterPro" id="IPR001304">
    <property type="entry name" value="C-type_lectin-like"/>
</dbReference>
<reference evidence="4" key="3">
    <citation type="submission" date="2025-08" db="UniProtKB">
        <authorList>
            <consortium name="Ensembl"/>
        </authorList>
    </citation>
    <scope>IDENTIFICATION</scope>
</reference>
<evidence type="ECO:0000313" key="4">
    <source>
        <dbReference type="Ensembl" id="ENSACLP00000010876.2"/>
    </source>
</evidence>
<keyword evidence="2" id="KW-0732">Signal</keyword>
<evidence type="ECO:0000259" key="3">
    <source>
        <dbReference type="PROSITE" id="PS50041"/>
    </source>
</evidence>
<protein>
    <recommendedName>
        <fullName evidence="3">C-type lectin domain-containing protein</fullName>
    </recommendedName>
</protein>
<reference evidence="4" key="4">
    <citation type="submission" date="2025-09" db="UniProtKB">
        <authorList>
            <consortium name="Ensembl"/>
        </authorList>
    </citation>
    <scope>IDENTIFICATION</scope>
</reference>
<dbReference type="PROSITE" id="PS00615">
    <property type="entry name" value="C_TYPE_LECTIN_1"/>
    <property type="match status" value="1"/>
</dbReference>
<keyword evidence="1" id="KW-1015">Disulfide bond</keyword>
<reference evidence="5" key="2">
    <citation type="submission" date="2023-03" db="EMBL/GenBank/DDBJ databases">
        <authorList>
            <consortium name="Wellcome Sanger Institute Data Sharing"/>
        </authorList>
    </citation>
    <scope>NUCLEOTIDE SEQUENCE [LARGE SCALE GENOMIC DNA]</scope>
</reference>
<dbReference type="AlphaFoldDB" id="A0A3P8P1I3"/>
<dbReference type="SUPFAM" id="SSF56436">
    <property type="entry name" value="C-type lectin-like"/>
    <property type="match status" value="2"/>
</dbReference>